<comment type="caution">
    <text evidence="2">The sequence shown here is derived from an EMBL/GenBank/DDBJ whole genome shotgun (WGS) entry which is preliminary data.</text>
</comment>
<protein>
    <submittedName>
        <fullName evidence="2">AAA family ATPase</fullName>
    </submittedName>
</protein>
<dbReference type="PANTHER" id="PTHR43581">
    <property type="entry name" value="ATP/GTP PHOSPHATASE"/>
    <property type="match status" value="1"/>
</dbReference>
<accession>A0ABS0FZC2</accession>
<dbReference type="SMART" id="SM00382">
    <property type="entry name" value="AAA"/>
    <property type="match status" value="1"/>
</dbReference>
<keyword evidence="3" id="KW-1185">Reference proteome</keyword>
<dbReference type="RefSeq" id="WP_196173306.1">
    <property type="nucleotide sequence ID" value="NZ_JADLJR010000011.1"/>
</dbReference>
<dbReference type="InterPro" id="IPR051396">
    <property type="entry name" value="Bact_Antivir_Def_Nuclease"/>
</dbReference>
<dbReference type="PANTHER" id="PTHR43581:SF2">
    <property type="entry name" value="EXCINUCLEASE ATPASE SUBUNIT"/>
    <property type="match status" value="1"/>
</dbReference>
<name>A0ABS0FZC2_9PSED</name>
<organism evidence="2 3">
    <name type="scientific">Pseudomonas pudica</name>
    <dbReference type="NCBI Taxonomy" id="272772"/>
    <lineage>
        <taxon>Bacteria</taxon>
        <taxon>Pseudomonadati</taxon>
        <taxon>Pseudomonadota</taxon>
        <taxon>Gammaproteobacteria</taxon>
        <taxon>Pseudomonadales</taxon>
        <taxon>Pseudomonadaceae</taxon>
        <taxon>Pseudomonas</taxon>
    </lineage>
</organism>
<evidence type="ECO:0000313" key="2">
    <source>
        <dbReference type="EMBL" id="MBF8645690.1"/>
    </source>
</evidence>
<dbReference type="InterPro" id="IPR003959">
    <property type="entry name" value="ATPase_AAA_core"/>
</dbReference>
<dbReference type="InterPro" id="IPR038729">
    <property type="entry name" value="Rad50/SbcC_AAA"/>
</dbReference>
<proteinExistence type="predicted"/>
<dbReference type="Proteomes" id="UP000639294">
    <property type="component" value="Unassembled WGS sequence"/>
</dbReference>
<dbReference type="Gene3D" id="3.40.50.300">
    <property type="entry name" value="P-loop containing nucleotide triphosphate hydrolases"/>
    <property type="match status" value="2"/>
</dbReference>
<evidence type="ECO:0000313" key="3">
    <source>
        <dbReference type="Proteomes" id="UP000639294"/>
    </source>
</evidence>
<gene>
    <name evidence="2" type="ORF">IRZ77_08945</name>
</gene>
<dbReference type="EMBL" id="JADLJS010000008">
    <property type="protein sequence ID" value="MBF8645690.1"/>
    <property type="molecule type" value="Genomic_DNA"/>
</dbReference>
<dbReference type="InterPro" id="IPR027417">
    <property type="entry name" value="P-loop_NTPase"/>
</dbReference>
<dbReference type="Pfam" id="PF13304">
    <property type="entry name" value="AAA_21"/>
    <property type="match status" value="1"/>
</dbReference>
<dbReference type="SUPFAM" id="SSF52540">
    <property type="entry name" value="P-loop containing nucleoside triphosphate hydrolases"/>
    <property type="match status" value="1"/>
</dbReference>
<sequence length="478" mass="54034">MIALQTHVSIGATRMRLTTLQLKNFRGYEDREFHLHPEFNLVVGENGTGKTSFLEAVTVAIGSWFLGIRGYDSRNIRPRDIRVDRGMINTQYRVTPIFPVVVRASGEISYEKATNTNKSNKPKLELHHVKSIAWERSLEGTNGRTTQIRAKSIKQAAESMAEAVSDGTPYILPLIRYFGAGRLWESVRDSGKKTISNTKARGLTDYNDDVDNDPDLTDPFYGYHMSVDKRCNPDDLIRWMGFERRAEIDDEEESIPLRAVYKAIDGMLPNAKSVRYSVRLRTLIIHLEDGRRLSFEELSDGYRNVLAIAADLAIKSVMLNPQLGKFALIQTPGVVLIDELDLHLHPIWQRQIIESLRTTFPKLQFICTTHSPFLIQSLRTGEELIVLDGQPTADVANMSLEDIAQGLMGVENSSVSRRYDDMKNVATEYLKSLDSAKINSEADVKRLKSELEKSIRPYADNPAFQAFLELKQAVKLGE</sequence>
<reference evidence="2 3" key="1">
    <citation type="submission" date="2020-10" db="EMBL/GenBank/DDBJ databases">
        <title>Genome sequences of Pseudomonas isolates.</title>
        <authorList>
            <person name="Wessels L."/>
            <person name="Reich F."/>
            <person name="Hammerl J."/>
        </authorList>
    </citation>
    <scope>NUCLEOTIDE SEQUENCE [LARGE SCALE GENOMIC DNA]</scope>
    <source>
        <strain evidence="2 3">20-MO00628-0</strain>
    </source>
</reference>
<dbReference type="Pfam" id="PF13476">
    <property type="entry name" value="AAA_23"/>
    <property type="match status" value="1"/>
</dbReference>
<evidence type="ECO:0000259" key="1">
    <source>
        <dbReference type="SMART" id="SM00382"/>
    </source>
</evidence>
<feature type="domain" description="AAA+ ATPase" evidence="1">
    <location>
        <begin position="36"/>
        <end position="390"/>
    </location>
</feature>
<dbReference type="InterPro" id="IPR003593">
    <property type="entry name" value="AAA+_ATPase"/>
</dbReference>